<name>A0ABT5KWI4_9BURK</name>
<evidence type="ECO:0000313" key="2">
    <source>
        <dbReference type="Proteomes" id="UP001219862"/>
    </source>
</evidence>
<dbReference type="RefSeq" id="WP_273597826.1">
    <property type="nucleotide sequence ID" value="NZ_JAQQXS010000015.1"/>
</dbReference>
<dbReference type="InterPro" id="IPR008318">
    <property type="entry name" value="UCP030820"/>
</dbReference>
<dbReference type="EMBL" id="JAQQXS010000015">
    <property type="protein sequence ID" value="MDC8786713.1"/>
    <property type="molecule type" value="Genomic_DNA"/>
</dbReference>
<dbReference type="PIRSF" id="PIRSF030820">
    <property type="entry name" value="UCP030820"/>
    <property type="match status" value="1"/>
</dbReference>
<reference evidence="1 2" key="1">
    <citation type="submission" date="2022-10" db="EMBL/GenBank/DDBJ databases">
        <title>paucibacter sp. hw8 Genome sequencing.</title>
        <authorList>
            <person name="Park S."/>
        </authorList>
    </citation>
    <scope>NUCLEOTIDE SEQUENCE [LARGE SCALE GENOMIC DNA]</scope>
    <source>
        <strain evidence="2">hw8</strain>
    </source>
</reference>
<dbReference type="Pfam" id="PF06073">
    <property type="entry name" value="DUF934"/>
    <property type="match status" value="1"/>
</dbReference>
<dbReference type="Proteomes" id="UP001219862">
    <property type="component" value="Unassembled WGS sequence"/>
</dbReference>
<protein>
    <submittedName>
        <fullName evidence="1">DUF934 domain-containing protein</fullName>
    </submittedName>
</protein>
<comment type="caution">
    <text evidence="1">The sequence shown here is derived from an EMBL/GenBank/DDBJ whole genome shotgun (WGS) entry which is preliminary data.</text>
</comment>
<sequence length="163" mass="18328">MKFVDAHRPEWHHVLGEDGPKPDPDPAPNLLLSLEQWHAVRDHWPAGLATGIELANDFDIEGLAADLPRFALIVLQFPKWVDGRAYSQARLLRSRYRFNGELRATGEVLVDMLPLLARTGFNAVQLRGDQSIEAAQRALRFFPAHYQGDVDAAQPIFTRKVPA</sequence>
<proteinExistence type="predicted"/>
<accession>A0ABT5KWI4</accession>
<keyword evidence="2" id="KW-1185">Reference proteome</keyword>
<evidence type="ECO:0000313" key="1">
    <source>
        <dbReference type="EMBL" id="MDC8786713.1"/>
    </source>
</evidence>
<organism evidence="1 2">
    <name type="scientific">Roseateles koreensis</name>
    <dbReference type="NCBI Taxonomy" id="2987526"/>
    <lineage>
        <taxon>Bacteria</taxon>
        <taxon>Pseudomonadati</taxon>
        <taxon>Pseudomonadota</taxon>
        <taxon>Betaproteobacteria</taxon>
        <taxon>Burkholderiales</taxon>
        <taxon>Sphaerotilaceae</taxon>
        <taxon>Roseateles</taxon>
    </lineage>
</organism>
<gene>
    <name evidence="1" type="ORF">PRZ01_16095</name>
</gene>